<feature type="compositionally biased region" description="Low complexity" evidence="1">
    <location>
        <begin position="175"/>
        <end position="185"/>
    </location>
</feature>
<feature type="region of interest" description="Disordered" evidence="1">
    <location>
        <begin position="272"/>
        <end position="356"/>
    </location>
</feature>
<dbReference type="EMBL" id="QWIQ01000204">
    <property type="protein sequence ID" value="RMZ00094.1"/>
    <property type="molecule type" value="Genomic_DNA"/>
</dbReference>
<dbReference type="SUPFAM" id="SSF75005">
    <property type="entry name" value="Arabinanase/levansucrase/invertase"/>
    <property type="match status" value="1"/>
</dbReference>
<reference evidence="2 3" key="1">
    <citation type="journal article" date="2018" name="BMC Genomics">
        <title>Genomic evidence for intraspecific hybridization in a clonal and extremely halotolerant yeast.</title>
        <authorList>
            <person name="Gostincar C."/>
            <person name="Stajich J.E."/>
            <person name="Zupancic J."/>
            <person name="Zalar P."/>
            <person name="Gunde-Cimerman N."/>
        </authorList>
    </citation>
    <scope>NUCLEOTIDE SEQUENCE [LARGE SCALE GENOMIC DNA]</scope>
    <source>
        <strain evidence="2 3">EXF-171</strain>
    </source>
</reference>
<feature type="compositionally biased region" description="Gly residues" evidence="1">
    <location>
        <begin position="316"/>
        <end position="336"/>
    </location>
</feature>
<evidence type="ECO:0000313" key="2">
    <source>
        <dbReference type="EMBL" id="RMZ00094.1"/>
    </source>
</evidence>
<dbReference type="AlphaFoldDB" id="A0A3M7GG59"/>
<dbReference type="InterPro" id="IPR023296">
    <property type="entry name" value="Glyco_hydro_beta-prop_sf"/>
</dbReference>
<comment type="caution">
    <text evidence="2">The sequence shown here is derived from an EMBL/GenBank/DDBJ whole genome shotgun (WGS) entry which is preliminary data.</text>
</comment>
<name>A0A3M7GG59_HORWE</name>
<evidence type="ECO:0000313" key="3">
    <source>
        <dbReference type="Proteomes" id="UP000281468"/>
    </source>
</evidence>
<feature type="compositionally biased region" description="Basic residues" evidence="1">
    <location>
        <begin position="344"/>
        <end position="356"/>
    </location>
</feature>
<organism evidence="2 3">
    <name type="scientific">Hortaea werneckii</name>
    <name type="common">Black yeast</name>
    <name type="synonym">Cladosporium werneckii</name>
    <dbReference type="NCBI Taxonomy" id="91943"/>
    <lineage>
        <taxon>Eukaryota</taxon>
        <taxon>Fungi</taxon>
        <taxon>Dikarya</taxon>
        <taxon>Ascomycota</taxon>
        <taxon>Pezizomycotina</taxon>
        <taxon>Dothideomycetes</taxon>
        <taxon>Dothideomycetidae</taxon>
        <taxon>Mycosphaerellales</taxon>
        <taxon>Teratosphaeriaceae</taxon>
        <taxon>Hortaea</taxon>
    </lineage>
</organism>
<dbReference type="VEuPathDB" id="FungiDB:BTJ68_08243"/>
<protein>
    <submittedName>
        <fullName evidence="2">Uncharacterized protein</fullName>
    </submittedName>
</protein>
<feature type="compositionally biased region" description="Gly residues" evidence="1">
    <location>
        <begin position="275"/>
        <end position="286"/>
    </location>
</feature>
<dbReference type="Proteomes" id="UP000281468">
    <property type="component" value="Unassembled WGS sequence"/>
</dbReference>
<dbReference type="Gene3D" id="2.115.10.20">
    <property type="entry name" value="Glycosyl hydrolase domain, family 43"/>
    <property type="match status" value="1"/>
</dbReference>
<feature type="region of interest" description="Disordered" evidence="1">
    <location>
        <begin position="166"/>
        <end position="185"/>
    </location>
</feature>
<evidence type="ECO:0000256" key="1">
    <source>
        <dbReference type="SAM" id="MobiDB-lite"/>
    </source>
</evidence>
<sequence>MTGPFVDKRGRNCATKNGGTLVYWGQGNTFAAGGQGVMYDGGLNKVVMYYHYIDKKVGYAYEKFKFGWNVLRFGNDGWPVVVPWDRKKVRRDDGAEGEANDGTTPNILFLHKKDTSAKMSEIQGLREQILANTKYLPLPDPPRLTKQKPSPAYELLIARNTPPAGISISETLRPSTTTTTTASTTTAADVPSYKALLLTPPNEGAYIRIEGPDAQTVEGALQAMLEVTARMVEQEMKKRGGEVIKREEILDSREELGDGVLVVMRVPDEEMEMEMGGGGDGEGGGMGEREGGEGDGGAVGKVEGKRGPGRPRKAAEGGGGGGGGGAASGAGAGGAAVDGEGRVVKRGRGRPKKNAG</sequence>
<gene>
    <name evidence="2" type="ORF">D0862_06846</name>
</gene>
<proteinExistence type="predicted"/>
<accession>A0A3M7GG59</accession>